<dbReference type="EMBL" id="CAJNOG010000003">
    <property type="protein sequence ID" value="CAF0725405.1"/>
    <property type="molecule type" value="Genomic_DNA"/>
</dbReference>
<dbReference type="AlphaFoldDB" id="A0A813MNK9"/>
<gene>
    <name evidence="2" type="ORF">JYZ213_LOCUS725</name>
</gene>
<sequence length="328" mass="37832">MTVGEKKRTVTSRSEGTLLGHYLVLTETAYVSNTAGFLIVKTINELECKCLCSSNKQCLAMTYRLSDSTCSLYANDPCDTRIWHTDTDVNFYINIKRLKYRLFEKPEQNQRLKRLTPSTLCGNMNIFNSEKRWLFVVKISGQSKVNFNGLDFNNAPNQVAPSPWYTISSENIWNSILMSQWNSRLYFPKYFGFALIYNGTVREFIYFRLHKTAIQNFFNKQHTPVTFCWNLKSTKAHLHHTLEHENSFTRIFSISINGNISHTIPCNKHETFMYISPIDKTDQCFTNPNSQETVQIMFSDQCHPSPYSKLLHADALIGLISGDTTTDT</sequence>
<accession>A0A813MNK9</accession>
<dbReference type="InterPro" id="IPR003609">
    <property type="entry name" value="Pan_app"/>
</dbReference>
<evidence type="ECO:0000313" key="3">
    <source>
        <dbReference type="Proteomes" id="UP000663845"/>
    </source>
</evidence>
<name>A0A813MNK9_9BILA</name>
<protein>
    <recommendedName>
        <fullName evidence="1">Apple domain-containing protein</fullName>
    </recommendedName>
</protein>
<proteinExistence type="predicted"/>
<evidence type="ECO:0000259" key="1">
    <source>
        <dbReference type="Pfam" id="PF00024"/>
    </source>
</evidence>
<dbReference type="Proteomes" id="UP000663845">
    <property type="component" value="Unassembled WGS sequence"/>
</dbReference>
<dbReference type="Pfam" id="PF00024">
    <property type="entry name" value="PAN_1"/>
    <property type="match status" value="1"/>
</dbReference>
<feature type="domain" description="Apple" evidence="1">
    <location>
        <begin position="40"/>
        <end position="87"/>
    </location>
</feature>
<evidence type="ECO:0000313" key="2">
    <source>
        <dbReference type="EMBL" id="CAF0725405.1"/>
    </source>
</evidence>
<comment type="caution">
    <text evidence="2">The sequence shown here is derived from an EMBL/GenBank/DDBJ whole genome shotgun (WGS) entry which is preliminary data.</text>
</comment>
<organism evidence="2 3">
    <name type="scientific">Adineta steineri</name>
    <dbReference type="NCBI Taxonomy" id="433720"/>
    <lineage>
        <taxon>Eukaryota</taxon>
        <taxon>Metazoa</taxon>
        <taxon>Spiralia</taxon>
        <taxon>Gnathifera</taxon>
        <taxon>Rotifera</taxon>
        <taxon>Eurotatoria</taxon>
        <taxon>Bdelloidea</taxon>
        <taxon>Adinetida</taxon>
        <taxon>Adinetidae</taxon>
        <taxon>Adineta</taxon>
    </lineage>
</organism>
<reference evidence="2" key="1">
    <citation type="submission" date="2021-02" db="EMBL/GenBank/DDBJ databases">
        <authorList>
            <person name="Nowell W R."/>
        </authorList>
    </citation>
    <scope>NUCLEOTIDE SEQUENCE</scope>
</reference>